<reference evidence="1 2" key="1">
    <citation type="submission" date="2016-01" db="EMBL/GenBank/DDBJ databases">
        <title>The new phylogeny of the genus Mycobacterium.</title>
        <authorList>
            <person name="Tarcisio F."/>
            <person name="Conor M."/>
            <person name="Antonella G."/>
            <person name="Elisabetta G."/>
            <person name="Giulia F.S."/>
            <person name="Sara T."/>
            <person name="Anna F."/>
            <person name="Clotilde B."/>
            <person name="Roberto B."/>
            <person name="Veronica D.S."/>
            <person name="Fabio R."/>
            <person name="Monica P."/>
            <person name="Olivier J."/>
            <person name="Enrico T."/>
            <person name="Nicola S."/>
        </authorList>
    </citation>
    <scope>NUCLEOTIDE SEQUENCE [LARGE SCALE GENOMIC DNA]</scope>
    <source>
        <strain evidence="1 2">DSM 44179</strain>
    </source>
</reference>
<comment type="caution">
    <text evidence="1">The sequence shown here is derived from an EMBL/GenBank/DDBJ whole genome shotgun (WGS) entry which is preliminary data.</text>
</comment>
<evidence type="ECO:0000313" key="2">
    <source>
        <dbReference type="Proteomes" id="UP000193484"/>
    </source>
</evidence>
<dbReference type="OrthoDB" id="4762660at2"/>
<protein>
    <submittedName>
        <fullName evidence="1">Uncharacterized protein</fullName>
    </submittedName>
</protein>
<dbReference type="AlphaFoldDB" id="A0A1X1QYS6"/>
<proteinExistence type="predicted"/>
<dbReference type="STRING" id="1793.AWC04_18610"/>
<dbReference type="RefSeq" id="WP_085100266.1">
    <property type="nucleotide sequence ID" value="NZ_AP022603.1"/>
</dbReference>
<organism evidence="1 2">
    <name type="scientific">Mycolicibacterium fallax</name>
    <name type="common">Mycobacterium fallax</name>
    <dbReference type="NCBI Taxonomy" id="1793"/>
    <lineage>
        <taxon>Bacteria</taxon>
        <taxon>Bacillati</taxon>
        <taxon>Actinomycetota</taxon>
        <taxon>Actinomycetes</taxon>
        <taxon>Mycobacteriales</taxon>
        <taxon>Mycobacteriaceae</taxon>
        <taxon>Mycolicibacterium</taxon>
    </lineage>
</organism>
<keyword evidence="2" id="KW-1185">Reference proteome</keyword>
<dbReference type="Proteomes" id="UP000193484">
    <property type="component" value="Unassembled WGS sequence"/>
</dbReference>
<evidence type="ECO:0000313" key="1">
    <source>
        <dbReference type="EMBL" id="ORU96617.1"/>
    </source>
</evidence>
<gene>
    <name evidence="1" type="ORF">AWC04_18610</name>
</gene>
<sequence length="119" mass="12220">MTETSPHDADQPSGQPRPGVRTAWNWALALLTLPAAGAVYLLAMAGVMGLAGCTGGACADRVPNEFWFGVLVYGAPVIAVVCVAVSVVTARLRRGILVPLTGLGLLALDAAVLVTAFDF</sequence>
<dbReference type="EMBL" id="LQOJ01000073">
    <property type="protein sequence ID" value="ORU96617.1"/>
    <property type="molecule type" value="Genomic_DNA"/>
</dbReference>
<accession>A0A1X1QYS6</accession>
<name>A0A1X1QYS6_MYCFA</name>